<dbReference type="InterPro" id="IPR016047">
    <property type="entry name" value="M23ase_b-sheet_dom"/>
</dbReference>
<sequence>MDHQNSGGRYRGRRRVPPPPLGRYTAAVTTVVVGAGVVALGTGPTVPTLKAQNARDAYDATNPPGTAGLVAPPPSHPATERAGRHNNRVTSTAVSQQPGQDLWELPVRGNYVLSSLFGPRWGVLHPGVDLAVPPGTPIYAANAGVVVLSRWNGGYGNNVMIRHDDGVVSVYGHASRLMCAEGARVRAGDVIALSGNTGYSTGPHLHFELRRDDKPFDAVPFMRQHGVDLAEHVEVVNGGVIGPLG</sequence>
<dbReference type="Pfam" id="PF01551">
    <property type="entry name" value="Peptidase_M23"/>
    <property type="match status" value="1"/>
</dbReference>
<comment type="caution">
    <text evidence="4">The sequence shown here is derived from an EMBL/GenBank/DDBJ whole genome shotgun (WGS) entry which is preliminary data.</text>
</comment>
<accession>A0A8J3TEU2</accession>
<dbReference type="AlphaFoldDB" id="A0A8J3TEU2"/>
<feature type="domain" description="M23ase beta-sheet core" evidence="3">
    <location>
        <begin position="125"/>
        <end position="217"/>
    </location>
</feature>
<dbReference type="Gene3D" id="2.70.70.10">
    <property type="entry name" value="Glucose Permease (Domain IIA)"/>
    <property type="match status" value="1"/>
</dbReference>
<dbReference type="GO" id="GO:0004222">
    <property type="term" value="F:metalloendopeptidase activity"/>
    <property type="evidence" value="ECO:0007669"/>
    <property type="project" value="TreeGrafter"/>
</dbReference>
<organism evidence="4 5">
    <name type="scientific">Planosporangium mesophilum</name>
    <dbReference type="NCBI Taxonomy" id="689768"/>
    <lineage>
        <taxon>Bacteria</taxon>
        <taxon>Bacillati</taxon>
        <taxon>Actinomycetota</taxon>
        <taxon>Actinomycetes</taxon>
        <taxon>Micromonosporales</taxon>
        <taxon>Micromonosporaceae</taxon>
        <taxon>Planosporangium</taxon>
    </lineage>
</organism>
<dbReference type="RefSeq" id="WP_239088318.1">
    <property type="nucleotide sequence ID" value="NZ_BOON01000034.1"/>
</dbReference>
<keyword evidence="2" id="KW-0472">Membrane</keyword>
<keyword evidence="5" id="KW-1185">Reference proteome</keyword>
<dbReference type="PANTHER" id="PTHR21666:SF270">
    <property type="entry name" value="MUREIN HYDROLASE ACTIVATOR ENVC"/>
    <property type="match status" value="1"/>
</dbReference>
<reference evidence="4" key="1">
    <citation type="submission" date="2021-01" db="EMBL/GenBank/DDBJ databases">
        <title>Whole genome shotgun sequence of Planosporangium mesophilum NBRC 109066.</title>
        <authorList>
            <person name="Komaki H."/>
            <person name="Tamura T."/>
        </authorList>
    </citation>
    <scope>NUCLEOTIDE SEQUENCE</scope>
    <source>
        <strain evidence="4">NBRC 109066</strain>
    </source>
</reference>
<proteinExistence type="predicted"/>
<feature type="compositionally biased region" description="Polar residues" evidence="1">
    <location>
        <begin position="88"/>
        <end position="97"/>
    </location>
</feature>
<evidence type="ECO:0000313" key="4">
    <source>
        <dbReference type="EMBL" id="GII24176.1"/>
    </source>
</evidence>
<keyword evidence="2" id="KW-1133">Transmembrane helix</keyword>
<keyword evidence="2" id="KW-0812">Transmembrane</keyword>
<feature type="region of interest" description="Disordered" evidence="1">
    <location>
        <begin position="57"/>
        <end position="97"/>
    </location>
</feature>
<evidence type="ECO:0000256" key="2">
    <source>
        <dbReference type="SAM" id="Phobius"/>
    </source>
</evidence>
<name>A0A8J3TEU2_9ACTN</name>
<dbReference type="SUPFAM" id="SSF51261">
    <property type="entry name" value="Duplicated hybrid motif"/>
    <property type="match status" value="1"/>
</dbReference>
<evidence type="ECO:0000313" key="5">
    <source>
        <dbReference type="Proteomes" id="UP000599074"/>
    </source>
</evidence>
<feature type="transmembrane region" description="Helical" evidence="2">
    <location>
        <begin position="21"/>
        <end position="41"/>
    </location>
</feature>
<feature type="region of interest" description="Disordered" evidence="1">
    <location>
        <begin position="1"/>
        <end position="22"/>
    </location>
</feature>
<dbReference type="Proteomes" id="UP000599074">
    <property type="component" value="Unassembled WGS sequence"/>
</dbReference>
<dbReference type="InterPro" id="IPR050570">
    <property type="entry name" value="Cell_wall_metabolism_enzyme"/>
</dbReference>
<evidence type="ECO:0000259" key="3">
    <source>
        <dbReference type="Pfam" id="PF01551"/>
    </source>
</evidence>
<dbReference type="EMBL" id="BOON01000034">
    <property type="protein sequence ID" value="GII24176.1"/>
    <property type="molecule type" value="Genomic_DNA"/>
</dbReference>
<gene>
    <name evidence="4" type="ORF">Pme01_37730</name>
</gene>
<protein>
    <recommendedName>
        <fullName evidence="3">M23ase beta-sheet core domain-containing protein</fullName>
    </recommendedName>
</protein>
<dbReference type="PANTHER" id="PTHR21666">
    <property type="entry name" value="PEPTIDASE-RELATED"/>
    <property type="match status" value="1"/>
</dbReference>
<evidence type="ECO:0000256" key="1">
    <source>
        <dbReference type="SAM" id="MobiDB-lite"/>
    </source>
</evidence>
<dbReference type="InterPro" id="IPR011055">
    <property type="entry name" value="Dup_hybrid_motif"/>
</dbReference>
<dbReference type="CDD" id="cd12797">
    <property type="entry name" value="M23_peptidase"/>
    <property type="match status" value="1"/>
</dbReference>